<keyword evidence="3" id="KW-0167">Capsid protein</keyword>
<dbReference type="RefSeq" id="WP_042229011.1">
    <property type="nucleotide sequence ID" value="NZ_CP026520.1"/>
</dbReference>
<dbReference type="Proteomes" id="UP001527202">
    <property type="component" value="Unassembled WGS sequence"/>
</dbReference>
<keyword evidence="5" id="KW-1185">Reference proteome</keyword>
<dbReference type="InterPro" id="IPR016571">
    <property type="entry name" value="Spore_coat_assembly_CotJB"/>
</dbReference>
<organism evidence="3 4">
    <name type="scientific">Paenibacillus chitinolyticus</name>
    <dbReference type="NCBI Taxonomy" id="79263"/>
    <lineage>
        <taxon>Bacteria</taxon>
        <taxon>Bacillati</taxon>
        <taxon>Bacillota</taxon>
        <taxon>Bacilli</taxon>
        <taxon>Bacillales</taxon>
        <taxon>Paenibacillaceae</taxon>
        <taxon>Paenibacillus</taxon>
    </lineage>
</organism>
<dbReference type="KEGG" id="pchi:PC41400_08430"/>
<reference evidence="2 5" key="2">
    <citation type="submission" date="2022-05" db="EMBL/GenBank/DDBJ databases">
        <title>Genome Sequencing of Bee-Associated Microbes.</title>
        <authorList>
            <person name="Dunlap C."/>
        </authorList>
    </citation>
    <scope>NUCLEOTIDE SEQUENCE [LARGE SCALE GENOMIC DNA]</scope>
    <source>
        <strain evidence="2 5">NRRL B-23120</strain>
    </source>
</reference>
<dbReference type="OrthoDB" id="9804099at2"/>
<gene>
    <name evidence="2" type="ORF">M5X16_25235</name>
    <name evidence="3" type="ORF">PC41400_08430</name>
</gene>
<feature type="domain" description="Protein CotJB" evidence="1">
    <location>
        <begin position="11"/>
        <end position="87"/>
    </location>
</feature>
<dbReference type="AlphaFoldDB" id="A0A410WTM1"/>
<dbReference type="EMBL" id="JAMDMJ010000039">
    <property type="protein sequence ID" value="MCY9599066.1"/>
    <property type="molecule type" value="Genomic_DNA"/>
</dbReference>
<evidence type="ECO:0000313" key="2">
    <source>
        <dbReference type="EMBL" id="MCY9599066.1"/>
    </source>
</evidence>
<dbReference type="EMBL" id="CP026520">
    <property type="protein sequence ID" value="QAV17684.1"/>
    <property type="molecule type" value="Genomic_DNA"/>
</dbReference>
<keyword evidence="3" id="KW-0946">Virion</keyword>
<protein>
    <submittedName>
        <fullName evidence="3">Spore coat protein CotJB</fullName>
    </submittedName>
</protein>
<dbReference type="Proteomes" id="UP000288943">
    <property type="component" value="Chromosome"/>
</dbReference>
<name>A0A410WTM1_9BACL</name>
<proteinExistence type="predicted"/>
<evidence type="ECO:0000313" key="5">
    <source>
        <dbReference type="Proteomes" id="UP001527202"/>
    </source>
</evidence>
<reference evidence="3 4" key="1">
    <citation type="submission" date="2018-01" db="EMBL/GenBank/DDBJ databases">
        <title>The whole genome sequencing and assembly of Paenibacillus chitinolyticus KCCM 41400 strain.</title>
        <authorList>
            <person name="Kim J.-Y."/>
            <person name="Park M.-K."/>
            <person name="Lee Y.-J."/>
            <person name="Yi H."/>
            <person name="Bahn Y.-S."/>
            <person name="Kim J.F."/>
            <person name="Lee D.-W."/>
        </authorList>
    </citation>
    <scope>NUCLEOTIDE SEQUENCE [LARGE SCALE GENOMIC DNA]</scope>
    <source>
        <strain evidence="3 4">KCCM 41400</strain>
    </source>
</reference>
<evidence type="ECO:0000313" key="3">
    <source>
        <dbReference type="EMBL" id="QAV17684.1"/>
    </source>
</evidence>
<dbReference type="InterPro" id="IPR024207">
    <property type="entry name" value="CotJB_dom"/>
</dbReference>
<sequence length="88" mass="10635">MHKQLDENYYRLLHDLQAADFVLVELTLYLDTHPEDAHALQQFNEFSQKRRQIALEYECLYGPLLQYGQNALPQQTWEWAETPWPWQV</sequence>
<accession>A0A410WTM1</accession>
<dbReference type="GeneID" id="95374835"/>
<dbReference type="Pfam" id="PF12652">
    <property type="entry name" value="CotJB"/>
    <property type="match status" value="1"/>
</dbReference>
<evidence type="ECO:0000313" key="4">
    <source>
        <dbReference type="Proteomes" id="UP000288943"/>
    </source>
</evidence>
<dbReference type="PIRSF" id="PIRSF010606">
    <property type="entry name" value="Spore_coat_CotJB"/>
    <property type="match status" value="1"/>
</dbReference>
<evidence type="ECO:0000259" key="1">
    <source>
        <dbReference type="Pfam" id="PF12652"/>
    </source>
</evidence>